<comment type="subunit">
    <text evidence="1">Component of the TIM23 complex.</text>
</comment>
<keyword evidence="1" id="KW-0653">Protein transport</keyword>
<keyword evidence="1" id="KW-0813">Transport</keyword>
<dbReference type="AlphaFoldDB" id="A0ABD3GCJ3"/>
<gene>
    <name evidence="3" type="ORF">R1sor_026823</name>
</gene>
<organism evidence="3 4">
    <name type="scientific">Riccia sorocarpa</name>
    <dbReference type="NCBI Taxonomy" id="122646"/>
    <lineage>
        <taxon>Eukaryota</taxon>
        <taxon>Viridiplantae</taxon>
        <taxon>Streptophyta</taxon>
        <taxon>Embryophyta</taxon>
        <taxon>Marchantiophyta</taxon>
        <taxon>Marchantiopsida</taxon>
        <taxon>Marchantiidae</taxon>
        <taxon>Marchantiales</taxon>
        <taxon>Ricciaceae</taxon>
        <taxon>Riccia</taxon>
    </lineage>
</organism>
<comment type="subcellular location">
    <subcellularLocation>
        <location evidence="1">Mitochondrion inner membrane</location>
        <topology evidence="1">Single-pass membrane protein</topology>
    </subcellularLocation>
</comment>
<keyword evidence="1" id="KW-0809">Transit peptide</keyword>
<dbReference type="PANTHER" id="PTHR12210">
    <property type="entry name" value="DULLARD PROTEIN PHOSPHATASE"/>
    <property type="match status" value="1"/>
</dbReference>
<dbReference type="GO" id="GO:0015031">
    <property type="term" value="P:protein transport"/>
    <property type="evidence" value="ECO:0007669"/>
    <property type="project" value="UniProtKB-KW"/>
</dbReference>
<evidence type="ECO:0000313" key="3">
    <source>
        <dbReference type="EMBL" id="KAL3676875.1"/>
    </source>
</evidence>
<protein>
    <recommendedName>
        <fullName evidence="1">Mitochondrial import inner membrane translocase subunit TIM50</fullName>
    </recommendedName>
</protein>
<dbReference type="EMBL" id="JBJQOH010000008">
    <property type="protein sequence ID" value="KAL3676875.1"/>
    <property type="molecule type" value="Genomic_DNA"/>
</dbReference>
<name>A0ABD3GCJ3_9MARC</name>
<evidence type="ECO:0000313" key="4">
    <source>
        <dbReference type="Proteomes" id="UP001633002"/>
    </source>
</evidence>
<accession>A0ABD3GCJ3</accession>
<dbReference type="InterPro" id="IPR050365">
    <property type="entry name" value="TIM50"/>
</dbReference>
<keyword evidence="4" id="KW-1185">Reference proteome</keyword>
<evidence type="ECO:0000259" key="2">
    <source>
        <dbReference type="Pfam" id="PF03031"/>
    </source>
</evidence>
<dbReference type="Gene3D" id="3.40.50.1000">
    <property type="entry name" value="HAD superfamily/HAD-like"/>
    <property type="match status" value="1"/>
</dbReference>
<sequence>MAGFLRRCLEWFNVILWTSRTERNPAVLVRACNKRGLFLGNFQKECVSFQTAREHHKDGVLRCKSISVLYDHSICERDVLLLDDSVQKNHPYQALHPRTFDPMKTVKKDDNYLSSVLLPVLDKLRFHREDVTSFVEANWQAAQAQEPFGKLVAYWGTINARDEAFFWSNCKASDRYVFRGRLDEHIIKQAVQTATDLVTAEEN</sequence>
<comment type="function">
    <text evidence="1">Essential component of the TIM23 complex, a complex that mediates the translocation of transit peptide-containing proteins across the mitochondrial inner membrane.</text>
</comment>
<reference evidence="3 4" key="1">
    <citation type="submission" date="2024-09" db="EMBL/GenBank/DDBJ databases">
        <title>Chromosome-scale assembly of Riccia sorocarpa.</title>
        <authorList>
            <person name="Paukszto L."/>
        </authorList>
    </citation>
    <scope>NUCLEOTIDE SEQUENCE [LARGE SCALE GENOMIC DNA]</scope>
    <source>
        <strain evidence="3">LP-2024</strain>
        <tissue evidence="3">Aerial parts of the thallus</tissue>
    </source>
</reference>
<keyword evidence="1" id="KW-0811">Translocation</keyword>
<feature type="domain" description="FCP1 homology" evidence="2">
    <location>
        <begin position="3"/>
        <end position="131"/>
    </location>
</feature>
<dbReference type="InterPro" id="IPR004274">
    <property type="entry name" value="FCP1_dom"/>
</dbReference>
<comment type="similarity">
    <text evidence="1">Belongs to the TIM50 family.</text>
</comment>
<comment type="caution">
    <text evidence="3">The sequence shown here is derived from an EMBL/GenBank/DDBJ whole genome shotgun (WGS) entry which is preliminary data.</text>
</comment>
<evidence type="ECO:0000256" key="1">
    <source>
        <dbReference type="RuleBase" id="RU365079"/>
    </source>
</evidence>
<dbReference type="Proteomes" id="UP001633002">
    <property type="component" value="Unassembled WGS sequence"/>
</dbReference>
<keyword evidence="1" id="KW-0496">Mitochondrion</keyword>
<proteinExistence type="inferred from homology"/>
<dbReference type="GO" id="GO:0005744">
    <property type="term" value="C:TIM23 mitochondrial import inner membrane translocase complex"/>
    <property type="evidence" value="ECO:0007669"/>
    <property type="project" value="UniProtKB-UniRule"/>
</dbReference>
<dbReference type="InterPro" id="IPR023214">
    <property type="entry name" value="HAD_sf"/>
</dbReference>
<dbReference type="Pfam" id="PF03031">
    <property type="entry name" value="NIF"/>
    <property type="match status" value="1"/>
</dbReference>